<keyword evidence="6 7" id="KW-0119">Carbohydrate metabolism</keyword>
<evidence type="ECO:0000256" key="4">
    <source>
        <dbReference type="ARBA" id="ARBA00022840"/>
    </source>
</evidence>
<keyword evidence="5 7" id="KW-0054">Arabinose catabolism</keyword>
<keyword evidence="1 7" id="KW-0808">Transferase</keyword>
<dbReference type="PIRSF" id="PIRSF000538">
    <property type="entry name" value="GlpK"/>
    <property type="match status" value="1"/>
</dbReference>
<dbReference type="PANTHER" id="PTHR43435:SF4">
    <property type="entry name" value="FGGY CARBOHYDRATE KINASE DOMAIN-CONTAINING PROTEIN"/>
    <property type="match status" value="1"/>
</dbReference>
<evidence type="ECO:0000256" key="8">
    <source>
        <dbReference type="NCBIfam" id="TIGR01234"/>
    </source>
</evidence>
<dbReference type="GO" id="GO:0019569">
    <property type="term" value="P:L-arabinose catabolic process to D-xylulose 5-phosphate"/>
    <property type="evidence" value="ECO:0007669"/>
    <property type="project" value="UniProtKB-UniRule"/>
</dbReference>
<sequence length="552" mass="61268">MTTRYTIGLDFGTLSCRAVLVDISNGDEIATSVKEYEDGVIDKYLPGSNQPLGKDWALQNPDNYLDVLISTVKDIMQTSGVDKSQVIGIGIDFTSCTMMPIDKEGNVLCQKKKYQDNPHAWVKLWKHHAAWPEADKLNQIARKRGERFIKRFNNGVSSEWFIPKVWQILNEAPDIYQDAYKFIEAADWIVLKMTGKEVRSSCTSGYKAMWSKKEGFPSTSFFKALDPRLEHVVTEKMSTVIHPVGTKAGGLTSKFAKVMGLEPGTAVAVGMIDAHVAVPALNVTHPNEMVMIMGTSTCHIVLSDKERFIPGISSVVEDAILPGIYAYEAGQSATGDMFDWFARECVPAHYEKEARSRGINIHQLLEEKALKLQPGESGLLALDWWNGSRLLSNDDLSGAIIGLSLGTKPEAVYRSLIEATAFGTRHIIESFQNGGIDIKVLRACGGLSLKNNMLMQIYADVTNMEITVGRSLQTPALGSAMYGAAAAGIEKGGYGSIYEASKRMSKTSQICYRPIKENVDIYHELYSHYKDLCIFFSQRDNPLMKVLRQFKN</sequence>
<comment type="pathway">
    <text evidence="7 9">Carbohydrate degradation; L-arabinose degradation via L-ribulose; D-xylulose 5-phosphate from L-arabinose (bacterial route): step 2/3.</text>
</comment>
<dbReference type="InterPro" id="IPR000577">
    <property type="entry name" value="Carb_kinase_FGGY"/>
</dbReference>
<dbReference type="GO" id="GO:0005524">
    <property type="term" value="F:ATP binding"/>
    <property type="evidence" value="ECO:0007669"/>
    <property type="project" value="UniProtKB-UniRule"/>
</dbReference>
<evidence type="ECO:0000256" key="6">
    <source>
        <dbReference type="ARBA" id="ARBA00023277"/>
    </source>
</evidence>
<comment type="catalytic activity">
    <reaction evidence="7">
        <text>D-ribulose + ATP = D-ribulose 5-phosphate + ADP + H(+)</text>
        <dbReference type="Rhea" id="RHEA:17601"/>
        <dbReference type="ChEBI" id="CHEBI:15378"/>
        <dbReference type="ChEBI" id="CHEBI:17173"/>
        <dbReference type="ChEBI" id="CHEBI:30616"/>
        <dbReference type="ChEBI" id="CHEBI:58121"/>
        <dbReference type="ChEBI" id="CHEBI:456216"/>
        <dbReference type="EC" id="2.7.1.16"/>
    </reaction>
</comment>
<name>A0A6N8CT14_9BACI</name>
<comment type="caution">
    <text evidence="12">The sequence shown here is derived from an EMBL/GenBank/DDBJ whole genome shotgun (WGS) entry which is preliminary data.</text>
</comment>
<dbReference type="EC" id="2.7.1.16" evidence="7 8"/>
<evidence type="ECO:0000256" key="1">
    <source>
        <dbReference type="ARBA" id="ARBA00022679"/>
    </source>
</evidence>
<dbReference type="InterPro" id="IPR043129">
    <property type="entry name" value="ATPase_NBD"/>
</dbReference>
<dbReference type="GO" id="GO:0008741">
    <property type="term" value="F:ribulokinase activity"/>
    <property type="evidence" value="ECO:0007669"/>
    <property type="project" value="UniProtKB-UniRule"/>
</dbReference>
<keyword evidence="4 7" id="KW-0067">ATP-binding</keyword>
<feature type="domain" description="Carbohydrate kinase FGGY C-terminal" evidence="11">
    <location>
        <begin position="290"/>
        <end position="487"/>
    </location>
</feature>
<keyword evidence="13" id="KW-1185">Reference proteome</keyword>
<dbReference type="RefSeq" id="WP_155219259.1">
    <property type="nucleotide sequence ID" value="NZ_WNHB01000015.1"/>
</dbReference>
<dbReference type="HAMAP" id="MF_00520">
    <property type="entry name" value="Ribulokinase"/>
    <property type="match status" value="1"/>
</dbReference>
<keyword evidence="2 7" id="KW-0547">Nucleotide-binding</keyword>
<dbReference type="InterPro" id="IPR018484">
    <property type="entry name" value="FGGY_N"/>
</dbReference>
<evidence type="ECO:0000313" key="12">
    <source>
        <dbReference type="EMBL" id="MTT32337.1"/>
    </source>
</evidence>
<dbReference type="Pfam" id="PF00370">
    <property type="entry name" value="FGGY_N"/>
    <property type="match status" value="1"/>
</dbReference>
<dbReference type="InterPro" id="IPR018485">
    <property type="entry name" value="FGGY_C"/>
</dbReference>
<evidence type="ECO:0000259" key="11">
    <source>
        <dbReference type="Pfam" id="PF02782"/>
    </source>
</evidence>
<dbReference type="Proteomes" id="UP000440978">
    <property type="component" value="Unassembled WGS sequence"/>
</dbReference>
<dbReference type="OrthoDB" id="9805576at2"/>
<dbReference type="NCBIfam" id="TIGR01234">
    <property type="entry name" value="L-ribulokinase"/>
    <property type="match status" value="1"/>
</dbReference>
<reference evidence="12 13" key="1">
    <citation type="submission" date="2019-11" db="EMBL/GenBank/DDBJ databases">
        <title>Terrilactibacillus tamarindus sp. nov. BCM23-1 isolated from bark of Tamarindus indica.</title>
        <authorList>
            <person name="Kingkaew E."/>
            <person name="Tanasupawat S."/>
        </authorList>
    </citation>
    <scope>NUCLEOTIDE SEQUENCE [LARGE SCALE GENOMIC DNA]</scope>
    <source>
        <strain evidence="12 13">BCM23-1</strain>
    </source>
</reference>
<evidence type="ECO:0000313" key="13">
    <source>
        <dbReference type="Proteomes" id="UP000440978"/>
    </source>
</evidence>
<evidence type="ECO:0000256" key="7">
    <source>
        <dbReference type="HAMAP-Rule" id="MF_00520"/>
    </source>
</evidence>
<dbReference type="CDD" id="cd07781">
    <property type="entry name" value="ASKHA_NBD_FGGY_L-RBK"/>
    <property type="match status" value="1"/>
</dbReference>
<comment type="similarity">
    <text evidence="7 9">Belongs to the ribulokinase family.</text>
</comment>
<dbReference type="SUPFAM" id="SSF53067">
    <property type="entry name" value="Actin-like ATPase domain"/>
    <property type="match status" value="2"/>
</dbReference>
<dbReference type="AlphaFoldDB" id="A0A6N8CT14"/>
<dbReference type="Pfam" id="PF02782">
    <property type="entry name" value="FGGY_C"/>
    <property type="match status" value="1"/>
</dbReference>
<dbReference type="UniPathway" id="UPA00145">
    <property type="reaction ID" value="UER00566"/>
</dbReference>
<protein>
    <recommendedName>
        <fullName evidence="7 8">Ribulokinase</fullName>
        <ecNumber evidence="7 8">2.7.1.16</ecNumber>
    </recommendedName>
</protein>
<dbReference type="PANTHER" id="PTHR43435">
    <property type="entry name" value="RIBULOKINASE"/>
    <property type="match status" value="1"/>
</dbReference>
<dbReference type="GO" id="GO:0005737">
    <property type="term" value="C:cytoplasm"/>
    <property type="evidence" value="ECO:0007669"/>
    <property type="project" value="TreeGrafter"/>
</dbReference>
<keyword evidence="3 7" id="KW-0418">Kinase</keyword>
<accession>A0A6N8CT14</accession>
<dbReference type="GO" id="GO:0019150">
    <property type="term" value="F:D-ribulokinase activity"/>
    <property type="evidence" value="ECO:0007669"/>
    <property type="project" value="TreeGrafter"/>
</dbReference>
<evidence type="ECO:0000256" key="2">
    <source>
        <dbReference type="ARBA" id="ARBA00022741"/>
    </source>
</evidence>
<proteinExistence type="inferred from homology"/>
<dbReference type="Gene3D" id="3.30.420.40">
    <property type="match status" value="2"/>
</dbReference>
<evidence type="ECO:0000256" key="3">
    <source>
        <dbReference type="ARBA" id="ARBA00022777"/>
    </source>
</evidence>
<organism evidence="12 13">
    <name type="scientific">Terrilactibacillus tamarindi</name>
    <dbReference type="NCBI Taxonomy" id="2599694"/>
    <lineage>
        <taxon>Bacteria</taxon>
        <taxon>Bacillati</taxon>
        <taxon>Bacillota</taxon>
        <taxon>Bacilli</taxon>
        <taxon>Bacillales</taxon>
        <taxon>Bacillaceae</taxon>
        <taxon>Terrilactibacillus</taxon>
    </lineage>
</organism>
<gene>
    <name evidence="7" type="primary">araB</name>
    <name evidence="12" type="ORF">GMB86_10000</name>
</gene>
<evidence type="ECO:0000256" key="5">
    <source>
        <dbReference type="ARBA" id="ARBA00022935"/>
    </source>
</evidence>
<feature type="domain" description="Carbohydrate kinase FGGY N-terminal" evidence="10">
    <location>
        <begin position="5"/>
        <end position="277"/>
    </location>
</feature>
<dbReference type="EMBL" id="WNHB01000015">
    <property type="protein sequence ID" value="MTT32337.1"/>
    <property type="molecule type" value="Genomic_DNA"/>
</dbReference>
<dbReference type="NCBIfam" id="NF003154">
    <property type="entry name" value="PRK04123.1"/>
    <property type="match status" value="1"/>
</dbReference>
<dbReference type="InterPro" id="IPR005929">
    <property type="entry name" value="Ribulokinase"/>
</dbReference>
<comment type="catalytic activity">
    <reaction evidence="7 9">
        <text>L-ribulose + ATP = L-ribulose 5-phosphate + ADP + H(+)</text>
        <dbReference type="Rhea" id="RHEA:22072"/>
        <dbReference type="ChEBI" id="CHEBI:15378"/>
        <dbReference type="ChEBI" id="CHEBI:16880"/>
        <dbReference type="ChEBI" id="CHEBI:30616"/>
        <dbReference type="ChEBI" id="CHEBI:58226"/>
        <dbReference type="ChEBI" id="CHEBI:456216"/>
        <dbReference type="EC" id="2.7.1.16"/>
    </reaction>
</comment>
<evidence type="ECO:0000259" key="10">
    <source>
        <dbReference type="Pfam" id="PF00370"/>
    </source>
</evidence>
<evidence type="ECO:0000256" key="9">
    <source>
        <dbReference type="RuleBase" id="RU003455"/>
    </source>
</evidence>